<sequence length="97" mass="10452">MPAPPMQFGGYQQEPSVFDKMKMGFMMGTAVGVCTGLLFGGYTIVTHGPGPDGAVRTLGKYIGMSSATFGLFMTVGSVIRSDVEKEIDMRINHKKLE</sequence>
<dbReference type="EMBL" id="LXPE01000010">
    <property type="protein sequence ID" value="OBA27198.1"/>
    <property type="molecule type" value="Genomic_DNA"/>
</dbReference>
<dbReference type="Pfam" id="PF10247">
    <property type="entry name" value="Romo1"/>
    <property type="match status" value="1"/>
</dbReference>
<evidence type="ECO:0000256" key="1">
    <source>
        <dbReference type="ARBA" id="ARBA00004370"/>
    </source>
</evidence>
<dbReference type="PANTHER" id="PTHR28525:SF1">
    <property type="entry name" value="REACTIVE OXYGEN SPECIES MODULATOR 1"/>
    <property type="match status" value="1"/>
</dbReference>
<keyword evidence="5 6" id="KW-0472">Membrane</keyword>
<dbReference type="PANTHER" id="PTHR28525">
    <property type="entry name" value="REACTIVE OXYGEN SPECIES MODULATOR 1"/>
    <property type="match status" value="1"/>
</dbReference>
<keyword evidence="8" id="KW-1185">Reference proteome</keyword>
<gene>
    <name evidence="7" type="ORF">HANVADRAFT_39025</name>
</gene>
<evidence type="ECO:0000256" key="3">
    <source>
        <dbReference type="ARBA" id="ARBA00022692"/>
    </source>
</evidence>
<evidence type="ECO:0000256" key="5">
    <source>
        <dbReference type="ARBA" id="ARBA00023136"/>
    </source>
</evidence>
<dbReference type="SMART" id="SM01378">
    <property type="entry name" value="Romo1"/>
    <property type="match status" value="1"/>
</dbReference>
<evidence type="ECO:0000256" key="4">
    <source>
        <dbReference type="ARBA" id="ARBA00022989"/>
    </source>
</evidence>
<comment type="similarity">
    <text evidence="2">Belongs to the MGR2 family.</text>
</comment>
<comment type="caution">
    <text evidence="7">The sequence shown here is derived from an EMBL/GenBank/DDBJ whole genome shotgun (WGS) entry which is preliminary data.</text>
</comment>
<dbReference type="AlphaFoldDB" id="A0A1B7TER9"/>
<comment type="subcellular location">
    <subcellularLocation>
        <location evidence="1">Membrane</location>
    </subcellularLocation>
</comment>
<dbReference type="OrthoDB" id="5409308at2759"/>
<evidence type="ECO:0008006" key="9">
    <source>
        <dbReference type="Google" id="ProtNLM"/>
    </source>
</evidence>
<keyword evidence="3 6" id="KW-0812">Transmembrane</keyword>
<dbReference type="GO" id="GO:0030150">
    <property type="term" value="P:protein import into mitochondrial matrix"/>
    <property type="evidence" value="ECO:0007669"/>
    <property type="project" value="TreeGrafter"/>
</dbReference>
<dbReference type="GO" id="GO:0005744">
    <property type="term" value="C:TIM23 mitochondrial import inner membrane translocase complex"/>
    <property type="evidence" value="ECO:0007669"/>
    <property type="project" value="TreeGrafter"/>
</dbReference>
<feature type="transmembrane region" description="Helical" evidence="6">
    <location>
        <begin position="25"/>
        <end position="45"/>
    </location>
</feature>
<dbReference type="Proteomes" id="UP000092321">
    <property type="component" value="Unassembled WGS sequence"/>
</dbReference>
<evidence type="ECO:0000313" key="8">
    <source>
        <dbReference type="Proteomes" id="UP000092321"/>
    </source>
</evidence>
<evidence type="ECO:0000256" key="2">
    <source>
        <dbReference type="ARBA" id="ARBA00007839"/>
    </source>
</evidence>
<keyword evidence="4 6" id="KW-1133">Transmembrane helix</keyword>
<proteinExistence type="inferred from homology"/>
<name>A0A1B7TER9_9ASCO</name>
<evidence type="ECO:0000256" key="6">
    <source>
        <dbReference type="SAM" id="Phobius"/>
    </source>
</evidence>
<organism evidence="7 8">
    <name type="scientific">Hanseniaspora valbyensis NRRL Y-1626</name>
    <dbReference type="NCBI Taxonomy" id="766949"/>
    <lineage>
        <taxon>Eukaryota</taxon>
        <taxon>Fungi</taxon>
        <taxon>Dikarya</taxon>
        <taxon>Ascomycota</taxon>
        <taxon>Saccharomycotina</taxon>
        <taxon>Saccharomycetes</taxon>
        <taxon>Saccharomycodales</taxon>
        <taxon>Saccharomycodaceae</taxon>
        <taxon>Hanseniaspora</taxon>
    </lineage>
</organism>
<protein>
    <recommendedName>
        <fullName evidence="9">Mitochondrial genome maintenance protein Mgr2</fullName>
    </recommendedName>
</protein>
<feature type="transmembrane region" description="Helical" evidence="6">
    <location>
        <begin position="61"/>
        <end position="79"/>
    </location>
</feature>
<evidence type="ECO:0000313" key="7">
    <source>
        <dbReference type="EMBL" id="OBA27198.1"/>
    </source>
</evidence>
<reference evidence="8" key="1">
    <citation type="journal article" date="2016" name="Proc. Natl. Acad. Sci. U.S.A.">
        <title>Comparative genomics of biotechnologically important yeasts.</title>
        <authorList>
            <person name="Riley R."/>
            <person name="Haridas S."/>
            <person name="Wolfe K.H."/>
            <person name="Lopes M.R."/>
            <person name="Hittinger C.T."/>
            <person name="Goeker M."/>
            <person name="Salamov A.A."/>
            <person name="Wisecaver J.H."/>
            <person name="Long T.M."/>
            <person name="Calvey C.H."/>
            <person name="Aerts A.L."/>
            <person name="Barry K.W."/>
            <person name="Choi C."/>
            <person name="Clum A."/>
            <person name="Coughlan A.Y."/>
            <person name="Deshpande S."/>
            <person name="Douglass A.P."/>
            <person name="Hanson S.J."/>
            <person name="Klenk H.-P."/>
            <person name="LaButti K.M."/>
            <person name="Lapidus A."/>
            <person name="Lindquist E.A."/>
            <person name="Lipzen A.M."/>
            <person name="Meier-Kolthoff J.P."/>
            <person name="Ohm R.A."/>
            <person name="Otillar R.P."/>
            <person name="Pangilinan J.L."/>
            <person name="Peng Y."/>
            <person name="Rokas A."/>
            <person name="Rosa C.A."/>
            <person name="Scheuner C."/>
            <person name="Sibirny A.A."/>
            <person name="Slot J.C."/>
            <person name="Stielow J.B."/>
            <person name="Sun H."/>
            <person name="Kurtzman C.P."/>
            <person name="Blackwell M."/>
            <person name="Grigoriev I.V."/>
            <person name="Jeffries T.W."/>
        </authorList>
    </citation>
    <scope>NUCLEOTIDE SEQUENCE [LARGE SCALE GENOMIC DNA]</scope>
    <source>
        <strain evidence="8">NRRL Y-1626</strain>
    </source>
</reference>
<dbReference type="GO" id="GO:0045039">
    <property type="term" value="P:protein insertion into mitochondrial inner membrane"/>
    <property type="evidence" value="ECO:0007669"/>
    <property type="project" value="TreeGrafter"/>
</dbReference>
<accession>A0A1B7TER9</accession>
<dbReference type="InterPro" id="IPR018450">
    <property type="entry name" value="Romo1/Mgr2"/>
</dbReference>